<evidence type="ECO:0000313" key="2">
    <source>
        <dbReference type="Proteomes" id="UP000694251"/>
    </source>
</evidence>
<evidence type="ECO:0000313" key="1">
    <source>
        <dbReference type="EMBL" id="KAG7563625.1"/>
    </source>
</evidence>
<dbReference type="EMBL" id="JAEFBJ010000010">
    <property type="protein sequence ID" value="KAG7563625.1"/>
    <property type="molecule type" value="Genomic_DNA"/>
</dbReference>
<gene>
    <name evidence="1" type="ORF">ISN44_As10g004110</name>
</gene>
<sequence>MMKPEQTRGEKRRIRKRNKEMKTVWRRHVWRLADAGYDVVLARQHLVVKMLSDLAETLWSSSWYYMLHIQRCDSDFNG</sequence>
<accession>A0A8T1ZTK9</accession>
<comment type="caution">
    <text evidence="1">The sequence shown here is derived from an EMBL/GenBank/DDBJ whole genome shotgun (WGS) entry which is preliminary data.</text>
</comment>
<dbReference type="AlphaFoldDB" id="A0A8T1ZTK9"/>
<dbReference type="Proteomes" id="UP000694251">
    <property type="component" value="Chromosome 10"/>
</dbReference>
<protein>
    <submittedName>
        <fullName evidence="1">Uncharacterized protein</fullName>
    </submittedName>
</protein>
<organism evidence="1 2">
    <name type="scientific">Arabidopsis suecica</name>
    <name type="common">Swedish thale-cress</name>
    <name type="synonym">Cardaminopsis suecica</name>
    <dbReference type="NCBI Taxonomy" id="45249"/>
    <lineage>
        <taxon>Eukaryota</taxon>
        <taxon>Viridiplantae</taxon>
        <taxon>Streptophyta</taxon>
        <taxon>Embryophyta</taxon>
        <taxon>Tracheophyta</taxon>
        <taxon>Spermatophyta</taxon>
        <taxon>Magnoliopsida</taxon>
        <taxon>eudicotyledons</taxon>
        <taxon>Gunneridae</taxon>
        <taxon>Pentapetalae</taxon>
        <taxon>rosids</taxon>
        <taxon>malvids</taxon>
        <taxon>Brassicales</taxon>
        <taxon>Brassicaceae</taxon>
        <taxon>Camelineae</taxon>
        <taxon>Arabidopsis</taxon>
    </lineage>
</organism>
<keyword evidence="2" id="KW-1185">Reference proteome</keyword>
<proteinExistence type="predicted"/>
<reference evidence="1 2" key="1">
    <citation type="submission" date="2020-12" db="EMBL/GenBank/DDBJ databases">
        <title>Concerted genomic and epigenomic changes stabilize Arabidopsis allopolyploids.</title>
        <authorList>
            <person name="Chen Z."/>
        </authorList>
    </citation>
    <scope>NUCLEOTIDE SEQUENCE [LARGE SCALE GENOMIC DNA]</scope>
    <source>
        <strain evidence="1">As9502</strain>
        <tissue evidence="1">Leaf</tissue>
    </source>
</reference>
<name>A0A8T1ZTK9_ARASU</name>